<dbReference type="CDD" id="cd04301">
    <property type="entry name" value="NAT_SF"/>
    <property type="match status" value="1"/>
</dbReference>
<comment type="caution">
    <text evidence="4">The sequence shown here is derived from an EMBL/GenBank/DDBJ whole genome shotgun (WGS) entry which is preliminary data.</text>
</comment>
<dbReference type="PIRSF" id="PIRSF037663">
    <property type="entry name" value="Acetyltransf_GNAT_prd"/>
    <property type="match status" value="1"/>
</dbReference>
<gene>
    <name evidence="4" type="ORF">COU81_00685</name>
</gene>
<evidence type="ECO:0000259" key="3">
    <source>
        <dbReference type="PROSITE" id="PS51186"/>
    </source>
</evidence>
<keyword evidence="1" id="KW-0808">Transferase</keyword>
<dbReference type="EMBL" id="PFDW01000014">
    <property type="protein sequence ID" value="PJE58452.1"/>
    <property type="molecule type" value="Genomic_DNA"/>
</dbReference>
<dbReference type="PANTHER" id="PTHR43877">
    <property type="entry name" value="AMINOALKYLPHOSPHONATE N-ACETYLTRANSFERASE-RELATED-RELATED"/>
    <property type="match status" value="1"/>
</dbReference>
<keyword evidence="2" id="KW-0012">Acyltransferase</keyword>
<sequence>MEIRIMKKTDFKEVFKMWKQANLSLDTYKNEKKEFDDMLNINPKSCFIAVNQDQIIGSVFGTNNGRRAFIYHVAVHPDWQRKGIGKKLLQKAEYSLKKTGVSKVRLMVDLENLHVVPFYKKCGYNTYEPYSVFMGKDL</sequence>
<dbReference type="PROSITE" id="PS51186">
    <property type="entry name" value="GNAT"/>
    <property type="match status" value="1"/>
</dbReference>
<dbReference type="AlphaFoldDB" id="A0A2M8KEV7"/>
<evidence type="ECO:0000256" key="1">
    <source>
        <dbReference type="ARBA" id="ARBA00022679"/>
    </source>
</evidence>
<dbReference type="InterPro" id="IPR017255">
    <property type="entry name" value="AcTrfase_GNAT_prd"/>
</dbReference>
<accession>A0A2M8KEV7</accession>
<evidence type="ECO:0000313" key="5">
    <source>
        <dbReference type="Proteomes" id="UP000231450"/>
    </source>
</evidence>
<dbReference type="SUPFAM" id="SSF55729">
    <property type="entry name" value="Acyl-CoA N-acyltransferases (Nat)"/>
    <property type="match status" value="1"/>
</dbReference>
<evidence type="ECO:0000256" key="2">
    <source>
        <dbReference type="ARBA" id="ARBA00023315"/>
    </source>
</evidence>
<dbReference type="InterPro" id="IPR016181">
    <property type="entry name" value="Acyl_CoA_acyltransferase"/>
</dbReference>
<organism evidence="4 5">
    <name type="scientific">Candidatus Portnoybacteria bacterium CG10_big_fil_rev_8_21_14_0_10_36_7</name>
    <dbReference type="NCBI Taxonomy" id="1974812"/>
    <lineage>
        <taxon>Bacteria</taxon>
        <taxon>Candidatus Portnoyibacteriota</taxon>
    </lineage>
</organism>
<dbReference type="PANTHER" id="PTHR43877:SF2">
    <property type="entry name" value="AMINOALKYLPHOSPHONATE N-ACETYLTRANSFERASE-RELATED"/>
    <property type="match status" value="1"/>
</dbReference>
<feature type="domain" description="N-acetyltransferase" evidence="3">
    <location>
        <begin position="1"/>
        <end position="138"/>
    </location>
</feature>
<dbReference type="InterPro" id="IPR000182">
    <property type="entry name" value="GNAT_dom"/>
</dbReference>
<dbReference type="Pfam" id="PF00583">
    <property type="entry name" value="Acetyltransf_1"/>
    <property type="match status" value="1"/>
</dbReference>
<dbReference type="GO" id="GO:0016747">
    <property type="term" value="F:acyltransferase activity, transferring groups other than amino-acyl groups"/>
    <property type="evidence" value="ECO:0007669"/>
    <property type="project" value="InterPro"/>
</dbReference>
<reference evidence="5" key="1">
    <citation type="submission" date="2017-09" db="EMBL/GenBank/DDBJ databases">
        <title>Depth-based differentiation of microbial function through sediment-hosted aquifers and enrichment of novel symbionts in the deep terrestrial subsurface.</title>
        <authorList>
            <person name="Probst A.J."/>
            <person name="Ladd B."/>
            <person name="Jarett J.K."/>
            <person name="Geller-Mcgrath D.E."/>
            <person name="Sieber C.M.K."/>
            <person name="Emerson J.B."/>
            <person name="Anantharaman K."/>
            <person name="Thomas B.C."/>
            <person name="Malmstrom R."/>
            <person name="Stieglmeier M."/>
            <person name="Klingl A."/>
            <person name="Woyke T."/>
            <person name="Ryan C.M."/>
            <person name="Banfield J.F."/>
        </authorList>
    </citation>
    <scope>NUCLEOTIDE SEQUENCE [LARGE SCALE GENOMIC DNA]</scope>
</reference>
<name>A0A2M8KEV7_9BACT</name>
<dbReference type="InterPro" id="IPR050832">
    <property type="entry name" value="Bact_Acetyltransf"/>
</dbReference>
<protein>
    <recommendedName>
        <fullName evidence="3">N-acetyltransferase domain-containing protein</fullName>
    </recommendedName>
</protein>
<dbReference type="Gene3D" id="3.40.630.30">
    <property type="match status" value="1"/>
</dbReference>
<evidence type="ECO:0000313" key="4">
    <source>
        <dbReference type="EMBL" id="PJE58452.1"/>
    </source>
</evidence>
<dbReference type="Proteomes" id="UP000231450">
    <property type="component" value="Unassembled WGS sequence"/>
</dbReference>
<proteinExistence type="predicted"/>